<dbReference type="Pfam" id="PF17938">
    <property type="entry name" value="TetR_C_29"/>
    <property type="match status" value="1"/>
</dbReference>
<dbReference type="PANTHER" id="PTHR30328:SF54">
    <property type="entry name" value="HTH-TYPE TRANSCRIPTIONAL REPRESSOR SCO4008"/>
    <property type="match status" value="1"/>
</dbReference>
<sequence length="210" mass="24279">MSAYNEKQVQIMEAAEKLFADKGFEGTSVRDIAEGAGVNLAMISYYFGSKEKLMEAMFDHRASSSILQLEEMVNDKTLSPIQKVEKLIDRYIEKLLSQQCFHRIMVREQMVNNNGFIAEQIQQIKRKNQGLIKELIAQGQRSGEFRKNVDVSLFMITLVGTISQMVTTQHIYREMNNLQSMAEDDFQKHIRKKLSQHLKGIFKATLMYEQ</sequence>
<feature type="domain" description="HTH tetR-type" evidence="3">
    <location>
        <begin position="5"/>
        <end position="65"/>
    </location>
</feature>
<dbReference type="InterPro" id="IPR001647">
    <property type="entry name" value="HTH_TetR"/>
</dbReference>
<name>A0ABS9KQG3_9BACT</name>
<accession>A0ABS9KQG3</accession>
<dbReference type="Pfam" id="PF00440">
    <property type="entry name" value="TetR_N"/>
    <property type="match status" value="1"/>
</dbReference>
<evidence type="ECO:0000256" key="2">
    <source>
        <dbReference type="PROSITE-ProRule" id="PRU00335"/>
    </source>
</evidence>
<dbReference type="InterPro" id="IPR036271">
    <property type="entry name" value="Tet_transcr_reg_TetR-rel_C_sf"/>
</dbReference>
<dbReference type="PROSITE" id="PS50977">
    <property type="entry name" value="HTH_TETR_2"/>
    <property type="match status" value="1"/>
</dbReference>
<dbReference type="Gene3D" id="1.10.357.10">
    <property type="entry name" value="Tetracycline Repressor, domain 2"/>
    <property type="match status" value="1"/>
</dbReference>
<dbReference type="PROSITE" id="PS01081">
    <property type="entry name" value="HTH_TETR_1"/>
    <property type="match status" value="1"/>
</dbReference>
<evidence type="ECO:0000313" key="4">
    <source>
        <dbReference type="EMBL" id="MCG2614568.1"/>
    </source>
</evidence>
<dbReference type="EMBL" id="JAKLTR010000005">
    <property type="protein sequence ID" value="MCG2614568.1"/>
    <property type="molecule type" value="Genomic_DNA"/>
</dbReference>
<keyword evidence="5" id="KW-1185">Reference proteome</keyword>
<keyword evidence="1 2" id="KW-0238">DNA-binding</keyword>
<proteinExistence type="predicted"/>
<organism evidence="4 5">
    <name type="scientific">Terrimonas ginsenosidimutans</name>
    <dbReference type="NCBI Taxonomy" id="2908004"/>
    <lineage>
        <taxon>Bacteria</taxon>
        <taxon>Pseudomonadati</taxon>
        <taxon>Bacteroidota</taxon>
        <taxon>Chitinophagia</taxon>
        <taxon>Chitinophagales</taxon>
        <taxon>Chitinophagaceae</taxon>
        <taxon>Terrimonas</taxon>
    </lineage>
</organism>
<comment type="caution">
    <text evidence="4">The sequence shown here is derived from an EMBL/GenBank/DDBJ whole genome shotgun (WGS) entry which is preliminary data.</text>
</comment>
<gene>
    <name evidence="4" type="ORF">LZZ85_09760</name>
</gene>
<dbReference type="RefSeq" id="WP_237871107.1">
    <property type="nucleotide sequence ID" value="NZ_JAKLTR010000005.1"/>
</dbReference>
<dbReference type="InterPro" id="IPR050109">
    <property type="entry name" value="HTH-type_TetR-like_transc_reg"/>
</dbReference>
<dbReference type="Proteomes" id="UP001165367">
    <property type="component" value="Unassembled WGS sequence"/>
</dbReference>
<protein>
    <submittedName>
        <fullName evidence="4">TetR family transcriptional regulator</fullName>
    </submittedName>
</protein>
<dbReference type="PANTHER" id="PTHR30328">
    <property type="entry name" value="TRANSCRIPTIONAL REPRESSOR"/>
    <property type="match status" value="1"/>
</dbReference>
<dbReference type="InterPro" id="IPR023772">
    <property type="entry name" value="DNA-bd_HTH_TetR-type_CS"/>
</dbReference>
<dbReference type="SUPFAM" id="SSF48498">
    <property type="entry name" value="Tetracyclin repressor-like, C-terminal domain"/>
    <property type="match status" value="1"/>
</dbReference>
<reference evidence="4" key="1">
    <citation type="submission" date="2022-01" db="EMBL/GenBank/DDBJ databases">
        <authorList>
            <person name="Jo J.-H."/>
            <person name="Im W.-T."/>
        </authorList>
    </citation>
    <scope>NUCLEOTIDE SEQUENCE</scope>
    <source>
        <strain evidence="4">NA20</strain>
    </source>
</reference>
<evidence type="ECO:0000313" key="5">
    <source>
        <dbReference type="Proteomes" id="UP001165367"/>
    </source>
</evidence>
<dbReference type="InterPro" id="IPR009057">
    <property type="entry name" value="Homeodomain-like_sf"/>
</dbReference>
<evidence type="ECO:0000256" key="1">
    <source>
        <dbReference type="ARBA" id="ARBA00023125"/>
    </source>
</evidence>
<evidence type="ECO:0000259" key="3">
    <source>
        <dbReference type="PROSITE" id="PS50977"/>
    </source>
</evidence>
<dbReference type="PRINTS" id="PR00455">
    <property type="entry name" value="HTHTETR"/>
</dbReference>
<dbReference type="SUPFAM" id="SSF46689">
    <property type="entry name" value="Homeodomain-like"/>
    <property type="match status" value="1"/>
</dbReference>
<dbReference type="InterPro" id="IPR041474">
    <property type="entry name" value="NicS_C"/>
</dbReference>
<feature type="DNA-binding region" description="H-T-H motif" evidence="2">
    <location>
        <begin position="28"/>
        <end position="47"/>
    </location>
</feature>